<proteinExistence type="predicted"/>
<dbReference type="EMBL" id="BFAD01000009">
    <property type="protein sequence ID" value="GBE86262.1"/>
    <property type="molecule type" value="Genomic_DNA"/>
</dbReference>
<protein>
    <submittedName>
        <fullName evidence="2">Uncharacterized protein</fullName>
    </submittedName>
</protein>
<dbReference type="AlphaFoldDB" id="A0A401GVQ3"/>
<gene>
    <name evidence="2" type="ORF">SCP_0901410</name>
</gene>
<reference evidence="2 3" key="1">
    <citation type="journal article" date="2018" name="Sci. Rep.">
        <title>Genome sequence of the cauliflower mushroom Sparassis crispa (Hanabiratake) and its association with beneficial usage.</title>
        <authorList>
            <person name="Kiyama R."/>
            <person name="Furutani Y."/>
            <person name="Kawaguchi K."/>
            <person name="Nakanishi T."/>
        </authorList>
    </citation>
    <scope>NUCLEOTIDE SEQUENCE [LARGE SCALE GENOMIC DNA]</scope>
</reference>
<feature type="region of interest" description="Disordered" evidence="1">
    <location>
        <begin position="15"/>
        <end position="51"/>
    </location>
</feature>
<dbReference type="GeneID" id="38783179"/>
<evidence type="ECO:0000313" key="2">
    <source>
        <dbReference type="EMBL" id="GBE86262.1"/>
    </source>
</evidence>
<evidence type="ECO:0000256" key="1">
    <source>
        <dbReference type="SAM" id="MobiDB-lite"/>
    </source>
</evidence>
<keyword evidence="3" id="KW-1185">Reference proteome</keyword>
<organism evidence="2 3">
    <name type="scientific">Sparassis crispa</name>
    <dbReference type="NCBI Taxonomy" id="139825"/>
    <lineage>
        <taxon>Eukaryota</taxon>
        <taxon>Fungi</taxon>
        <taxon>Dikarya</taxon>
        <taxon>Basidiomycota</taxon>
        <taxon>Agaricomycotina</taxon>
        <taxon>Agaricomycetes</taxon>
        <taxon>Polyporales</taxon>
        <taxon>Sparassidaceae</taxon>
        <taxon>Sparassis</taxon>
    </lineage>
</organism>
<feature type="compositionally biased region" description="Polar residues" evidence="1">
    <location>
        <begin position="15"/>
        <end position="29"/>
    </location>
</feature>
<dbReference type="InParanoid" id="A0A401GVQ3"/>
<sequence>MEFISETVDIDCRTNLSTDQDGFSENHGPSQARWENGELRHPTPPPTSGCPSIAEALRRPAVIENQPVQGDQLLFEQNQLAVEENVYPIPQEHCAPTRGFNTNEGLTFQFRHNENMFFSAKDALSKNFAGLHRRDEIVINKDYGRESSKLTIRFLWPVSAKGQLYPEFKPQIEVGELVTVASLAYKIGQQLEKFIEENKHRPYDDVRWKVGGDDGLGVDDIALLGFRRVSKGSIQPELGLLLPRT</sequence>
<comment type="caution">
    <text evidence="2">The sequence shown here is derived from an EMBL/GenBank/DDBJ whole genome shotgun (WGS) entry which is preliminary data.</text>
</comment>
<accession>A0A401GVQ3</accession>
<dbReference type="Proteomes" id="UP000287166">
    <property type="component" value="Unassembled WGS sequence"/>
</dbReference>
<name>A0A401GVQ3_9APHY</name>
<dbReference type="RefSeq" id="XP_027617175.1">
    <property type="nucleotide sequence ID" value="XM_027761374.1"/>
</dbReference>
<evidence type="ECO:0000313" key="3">
    <source>
        <dbReference type="Proteomes" id="UP000287166"/>
    </source>
</evidence>